<dbReference type="EMBL" id="CALNXJ010000006">
    <property type="protein sequence ID" value="CAH3042643.1"/>
    <property type="molecule type" value="Genomic_DNA"/>
</dbReference>
<dbReference type="AlphaFoldDB" id="A0AAU9W3A9"/>
<proteinExistence type="predicted"/>
<dbReference type="Proteomes" id="UP001159428">
    <property type="component" value="Unassembled WGS sequence"/>
</dbReference>
<gene>
    <name evidence="1" type="ORF">PMEA_00028928</name>
</gene>
<organism evidence="1 2">
    <name type="scientific">Pocillopora meandrina</name>
    <dbReference type="NCBI Taxonomy" id="46732"/>
    <lineage>
        <taxon>Eukaryota</taxon>
        <taxon>Metazoa</taxon>
        <taxon>Cnidaria</taxon>
        <taxon>Anthozoa</taxon>
        <taxon>Hexacorallia</taxon>
        <taxon>Scleractinia</taxon>
        <taxon>Astrocoeniina</taxon>
        <taxon>Pocilloporidae</taxon>
        <taxon>Pocillopora</taxon>
    </lineage>
</organism>
<keyword evidence="2" id="KW-1185">Reference proteome</keyword>
<comment type="caution">
    <text evidence="1">The sequence shown here is derived from an EMBL/GenBank/DDBJ whole genome shotgun (WGS) entry which is preliminary data.</text>
</comment>
<accession>A0AAU9W3A9</accession>
<sequence>MSIGKIEAFDETNDNWNAYVERIEQYFIANEIKDNKQVAVMLSLMGNKTYGSLSNLAAPAKPSSLSFKTIVETLQKHLSPRPLLIAERFRFHKRNQLEGETKRLPSEPDLSLAKASEIALAMEAAAKDTLELQGNINKES</sequence>
<name>A0AAU9W3A9_9CNID</name>
<protein>
    <submittedName>
        <fullName evidence="1">Uncharacterized protein</fullName>
    </submittedName>
</protein>
<reference evidence="1 2" key="1">
    <citation type="submission" date="2022-05" db="EMBL/GenBank/DDBJ databases">
        <authorList>
            <consortium name="Genoscope - CEA"/>
            <person name="William W."/>
        </authorList>
    </citation>
    <scope>NUCLEOTIDE SEQUENCE [LARGE SCALE GENOMIC DNA]</scope>
</reference>
<evidence type="ECO:0000313" key="2">
    <source>
        <dbReference type="Proteomes" id="UP001159428"/>
    </source>
</evidence>
<evidence type="ECO:0000313" key="1">
    <source>
        <dbReference type="EMBL" id="CAH3042643.1"/>
    </source>
</evidence>